<keyword evidence="1" id="KW-0547">Nucleotide-binding</keyword>
<feature type="domain" description="GED" evidence="3">
    <location>
        <begin position="586"/>
        <end position="666"/>
    </location>
</feature>
<dbReference type="GO" id="GO:0016559">
    <property type="term" value="P:peroxisome fission"/>
    <property type="evidence" value="ECO:0007669"/>
    <property type="project" value="TreeGrafter"/>
</dbReference>
<dbReference type="InterPro" id="IPR000375">
    <property type="entry name" value="Dynamin_stalk"/>
</dbReference>
<dbReference type="SMART" id="SM00053">
    <property type="entry name" value="DYNc"/>
    <property type="match status" value="1"/>
</dbReference>
<dbReference type="InterPro" id="IPR022812">
    <property type="entry name" value="Dynamin"/>
</dbReference>
<comment type="caution">
    <text evidence="5">The sequence shown here is derived from an EMBL/GenBank/DDBJ whole genome shotgun (WGS) entry which is preliminary data.</text>
</comment>
<dbReference type="GO" id="GO:0016020">
    <property type="term" value="C:membrane"/>
    <property type="evidence" value="ECO:0007669"/>
    <property type="project" value="TreeGrafter"/>
</dbReference>
<dbReference type="Proteomes" id="UP000780801">
    <property type="component" value="Unassembled WGS sequence"/>
</dbReference>
<dbReference type="PANTHER" id="PTHR11566:SF21">
    <property type="entry name" value="DYNAMIN RELATED PROTEIN 1, ISOFORM A"/>
    <property type="match status" value="1"/>
</dbReference>
<dbReference type="InterPro" id="IPR020850">
    <property type="entry name" value="GED_dom"/>
</dbReference>
<feature type="domain" description="Dynamin-type G" evidence="4">
    <location>
        <begin position="26"/>
        <end position="303"/>
    </location>
</feature>
<dbReference type="Pfam" id="PF01031">
    <property type="entry name" value="Dynamin_M"/>
    <property type="match status" value="1"/>
</dbReference>
<evidence type="ECO:0008006" key="7">
    <source>
        <dbReference type="Google" id="ProtNLM"/>
    </source>
</evidence>
<dbReference type="InterPro" id="IPR045063">
    <property type="entry name" value="Dynamin_N"/>
</dbReference>
<evidence type="ECO:0000313" key="6">
    <source>
        <dbReference type="Proteomes" id="UP000780801"/>
    </source>
</evidence>
<dbReference type="GO" id="GO:0048312">
    <property type="term" value="P:intracellular distribution of mitochondria"/>
    <property type="evidence" value="ECO:0007669"/>
    <property type="project" value="TreeGrafter"/>
</dbReference>
<keyword evidence="2" id="KW-0342">GTP-binding</keyword>
<dbReference type="Pfam" id="PF00350">
    <property type="entry name" value="Dynamin_N"/>
    <property type="match status" value="1"/>
</dbReference>
<evidence type="ECO:0000259" key="3">
    <source>
        <dbReference type="PROSITE" id="PS51388"/>
    </source>
</evidence>
<dbReference type="GO" id="GO:0003924">
    <property type="term" value="F:GTPase activity"/>
    <property type="evidence" value="ECO:0007669"/>
    <property type="project" value="InterPro"/>
</dbReference>
<dbReference type="GO" id="GO:0005874">
    <property type="term" value="C:microtubule"/>
    <property type="evidence" value="ECO:0007669"/>
    <property type="project" value="TreeGrafter"/>
</dbReference>
<dbReference type="Gene3D" id="1.20.120.1240">
    <property type="entry name" value="Dynamin, middle domain"/>
    <property type="match status" value="1"/>
</dbReference>
<evidence type="ECO:0000256" key="1">
    <source>
        <dbReference type="ARBA" id="ARBA00022741"/>
    </source>
</evidence>
<reference evidence="5" key="1">
    <citation type="journal article" date="2020" name="Fungal Divers.">
        <title>Resolving the Mortierellaceae phylogeny through synthesis of multi-gene phylogenetics and phylogenomics.</title>
        <authorList>
            <person name="Vandepol N."/>
            <person name="Liber J."/>
            <person name="Desiro A."/>
            <person name="Na H."/>
            <person name="Kennedy M."/>
            <person name="Barry K."/>
            <person name="Grigoriev I.V."/>
            <person name="Miller A.N."/>
            <person name="O'Donnell K."/>
            <person name="Stajich J.E."/>
            <person name="Bonito G."/>
        </authorList>
    </citation>
    <scope>NUCLEOTIDE SEQUENCE</scope>
    <source>
        <strain evidence="5">KOD1015</strain>
    </source>
</reference>
<evidence type="ECO:0000259" key="4">
    <source>
        <dbReference type="PROSITE" id="PS51718"/>
    </source>
</evidence>
<accession>A0A9P6G331</accession>
<evidence type="ECO:0000256" key="2">
    <source>
        <dbReference type="ARBA" id="ARBA00023134"/>
    </source>
</evidence>
<organism evidence="5 6">
    <name type="scientific">Lunasporangiospora selenospora</name>
    <dbReference type="NCBI Taxonomy" id="979761"/>
    <lineage>
        <taxon>Eukaryota</taxon>
        <taxon>Fungi</taxon>
        <taxon>Fungi incertae sedis</taxon>
        <taxon>Mucoromycota</taxon>
        <taxon>Mortierellomycotina</taxon>
        <taxon>Mortierellomycetes</taxon>
        <taxon>Mortierellales</taxon>
        <taxon>Mortierellaceae</taxon>
        <taxon>Lunasporangiospora</taxon>
    </lineage>
</organism>
<dbReference type="PANTHER" id="PTHR11566">
    <property type="entry name" value="DYNAMIN"/>
    <property type="match status" value="1"/>
</dbReference>
<dbReference type="PROSITE" id="PS51718">
    <property type="entry name" value="G_DYNAMIN_2"/>
    <property type="match status" value="1"/>
</dbReference>
<dbReference type="Gene3D" id="3.40.50.300">
    <property type="entry name" value="P-loop containing nucleotide triphosphate hydrolases"/>
    <property type="match status" value="1"/>
</dbReference>
<dbReference type="GO" id="GO:0006897">
    <property type="term" value="P:endocytosis"/>
    <property type="evidence" value="ECO:0007669"/>
    <property type="project" value="TreeGrafter"/>
</dbReference>
<dbReference type="OrthoDB" id="5061070at2759"/>
<dbReference type="EMBL" id="JAABOA010000201">
    <property type="protein sequence ID" value="KAF9585350.1"/>
    <property type="molecule type" value="Genomic_DNA"/>
</dbReference>
<dbReference type="PRINTS" id="PR00195">
    <property type="entry name" value="DYNAMIN"/>
</dbReference>
<dbReference type="PROSITE" id="PS51388">
    <property type="entry name" value="GED"/>
    <property type="match status" value="1"/>
</dbReference>
<protein>
    <recommendedName>
        <fullName evidence="7">Dynamin family protein</fullName>
    </recommendedName>
</protein>
<dbReference type="GO" id="GO:0005525">
    <property type="term" value="F:GTP binding"/>
    <property type="evidence" value="ECO:0007669"/>
    <property type="project" value="InterPro"/>
</dbReference>
<proteinExistence type="predicted"/>
<dbReference type="GO" id="GO:0000266">
    <property type="term" value="P:mitochondrial fission"/>
    <property type="evidence" value="ECO:0007669"/>
    <property type="project" value="TreeGrafter"/>
</dbReference>
<dbReference type="CDD" id="cd08771">
    <property type="entry name" value="DLP_1"/>
    <property type="match status" value="1"/>
</dbReference>
<gene>
    <name evidence="5" type="ORF">BGW38_002806</name>
</gene>
<name>A0A9P6G331_9FUNG</name>
<dbReference type="AlphaFoldDB" id="A0A9P6G331"/>
<evidence type="ECO:0000313" key="5">
    <source>
        <dbReference type="EMBL" id="KAF9585350.1"/>
    </source>
</evidence>
<dbReference type="InterPro" id="IPR030381">
    <property type="entry name" value="G_DYNAMIN_dom"/>
</dbReference>
<dbReference type="SUPFAM" id="SSF52540">
    <property type="entry name" value="P-loop containing nucleoside triphosphate hydrolases"/>
    <property type="match status" value="1"/>
</dbReference>
<dbReference type="InterPro" id="IPR027417">
    <property type="entry name" value="P-loop_NTPase"/>
</dbReference>
<sequence length="666" mass="76081">MFCSDPAYQRVVDMISKVQACGLLHKLNIPRMAIIGDQSSGKSSVLEAITKLSFPRNKGMCTRFVTQVNLRRDPTLQEDMISARIDGEGAFNESFSTVKAPVTFQSVIEEAVTLLCTDSNPISDKILEITISGPTQLPLTIIDLPGFITTTLNDEIEDLPEIIRTINRRYIRSPRTVILAVVNAENDLNTSTSLAEAGAQGHDPEGERTITIVTKVDRIERGHHTDWIEVLNNRRKTMKLGYLAMRNTSFDEKSMSWDQAREEEESLFRLDQWSAVDINRKGREAVRGFLSNVLYEHISKELPALKREVDSALDSFKRDLRVMGTPIVCLDEARTKLYKATLLLQPRVNDFLKADYDYEYVSTFKNKATPSSGLDPYFVRASLQNLYYDYRAAMTNECNRVSTDDIQRQVSRYKGSDIPGFVSITTFKNIVRGHYLDGWRSVTMDYVFKMHSHLSEALMEFISHVSDGAARDVFTHIFNQFSRKKAKKIEKIIMDIFEDESSPFTLSRTYLETVDSERSKIKKQPPISCKTTTTVSNEYSIFDIIDGRSPKSPQPQSNDNSWHEDVVKISPTHQMSEANWNDQHTASEMKLCLIAYLEAARERIVDKVLMETIERHMFIRIGDYFKLLSEVTDGDLECMLESPALKSRRKELNAKIVDFEEIMYSL</sequence>
<keyword evidence="6" id="KW-1185">Reference proteome</keyword>
<dbReference type="GO" id="GO:0005739">
    <property type="term" value="C:mitochondrion"/>
    <property type="evidence" value="ECO:0007669"/>
    <property type="project" value="TreeGrafter"/>
</dbReference>
<dbReference type="GO" id="GO:0008017">
    <property type="term" value="F:microtubule binding"/>
    <property type="evidence" value="ECO:0007669"/>
    <property type="project" value="TreeGrafter"/>
</dbReference>
<dbReference type="InterPro" id="IPR001401">
    <property type="entry name" value="Dynamin_GTPase"/>
</dbReference>